<feature type="domain" description="Csd3-like second N-terminal" evidence="9">
    <location>
        <begin position="195"/>
        <end position="307"/>
    </location>
</feature>
<evidence type="ECO:0000256" key="1">
    <source>
        <dbReference type="ARBA" id="ARBA00001947"/>
    </source>
</evidence>
<organism evidence="10 11">
    <name type="scientific">Candidatus Cryptobacteroides merdavium</name>
    <dbReference type="NCBI Taxonomy" id="2840769"/>
    <lineage>
        <taxon>Bacteria</taxon>
        <taxon>Pseudomonadati</taxon>
        <taxon>Bacteroidota</taxon>
        <taxon>Bacteroidia</taxon>
        <taxon>Bacteroidales</taxon>
        <taxon>Candidatus Cryptobacteroides</taxon>
    </lineage>
</organism>
<reference evidence="10" key="2">
    <citation type="journal article" date="2021" name="PeerJ">
        <title>Extensive microbial diversity within the chicken gut microbiome revealed by metagenomics and culture.</title>
        <authorList>
            <person name="Gilroy R."/>
            <person name="Ravi A."/>
            <person name="Getino M."/>
            <person name="Pursley I."/>
            <person name="Horton D.L."/>
            <person name="Alikhan N.F."/>
            <person name="Baker D."/>
            <person name="Gharbi K."/>
            <person name="Hall N."/>
            <person name="Watson M."/>
            <person name="Adriaenssens E.M."/>
            <person name="Foster-Nyarko E."/>
            <person name="Jarju S."/>
            <person name="Secka A."/>
            <person name="Antonio M."/>
            <person name="Oren A."/>
            <person name="Chaudhuri R.R."/>
            <person name="La Ragione R."/>
            <person name="Hildebrand F."/>
            <person name="Pallen M.J."/>
        </authorList>
    </citation>
    <scope>NUCLEOTIDE SEQUENCE</scope>
    <source>
        <strain evidence="10">D5-748</strain>
    </source>
</reference>
<evidence type="ECO:0000256" key="6">
    <source>
        <dbReference type="ARBA" id="ARBA00022833"/>
    </source>
</evidence>
<dbReference type="InterPro" id="IPR011055">
    <property type="entry name" value="Dup_hybrid_motif"/>
</dbReference>
<evidence type="ECO:0000313" key="10">
    <source>
        <dbReference type="EMBL" id="MBO8444531.1"/>
    </source>
</evidence>
<comment type="cofactor">
    <cofactor evidence="1">
        <name>Zn(2+)</name>
        <dbReference type="ChEBI" id="CHEBI:29105"/>
    </cofactor>
</comment>
<dbReference type="Pfam" id="PF01551">
    <property type="entry name" value="Peptidase_M23"/>
    <property type="match status" value="1"/>
</dbReference>
<evidence type="ECO:0000259" key="8">
    <source>
        <dbReference type="Pfam" id="PF01551"/>
    </source>
</evidence>
<name>A0A9D9EAV9_9BACT</name>
<dbReference type="PANTHER" id="PTHR21666:SF288">
    <property type="entry name" value="CELL DIVISION PROTEIN YTFB"/>
    <property type="match status" value="1"/>
</dbReference>
<evidence type="ECO:0000256" key="2">
    <source>
        <dbReference type="ARBA" id="ARBA00004196"/>
    </source>
</evidence>
<dbReference type="InterPro" id="IPR016047">
    <property type="entry name" value="M23ase_b-sheet_dom"/>
</dbReference>
<dbReference type="AlphaFoldDB" id="A0A9D9EAV9"/>
<protein>
    <submittedName>
        <fullName evidence="10">Peptidoglycan DD-metalloendopeptidase family protein</fullName>
    </submittedName>
</protein>
<evidence type="ECO:0000256" key="3">
    <source>
        <dbReference type="ARBA" id="ARBA00022670"/>
    </source>
</evidence>
<dbReference type="GO" id="GO:0004222">
    <property type="term" value="F:metalloendopeptidase activity"/>
    <property type="evidence" value="ECO:0007669"/>
    <property type="project" value="TreeGrafter"/>
</dbReference>
<dbReference type="GO" id="GO:0046872">
    <property type="term" value="F:metal ion binding"/>
    <property type="evidence" value="ECO:0007669"/>
    <property type="project" value="UniProtKB-KW"/>
</dbReference>
<keyword evidence="3" id="KW-0645">Protease</keyword>
<dbReference type="Gene3D" id="3.10.450.350">
    <property type="match status" value="1"/>
</dbReference>
<reference evidence="10" key="1">
    <citation type="submission" date="2020-10" db="EMBL/GenBank/DDBJ databases">
        <authorList>
            <person name="Gilroy R."/>
        </authorList>
    </citation>
    <scope>NUCLEOTIDE SEQUENCE</scope>
    <source>
        <strain evidence="10">D5-748</strain>
    </source>
</reference>
<dbReference type="EMBL" id="JADIMO010000027">
    <property type="protein sequence ID" value="MBO8444531.1"/>
    <property type="molecule type" value="Genomic_DNA"/>
</dbReference>
<dbReference type="Proteomes" id="UP000823619">
    <property type="component" value="Unassembled WGS sequence"/>
</dbReference>
<proteinExistence type="predicted"/>
<keyword evidence="5" id="KW-0378">Hydrolase</keyword>
<accession>A0A9D9EAV9</accession>
<dbReference type="InterPro" id="IPR045834">
    <property type="entry name" value="Csd3_N2"/>
</dbReference>
<evidence type="ECO:0000313" key="11">
    <source>
        <dbReference type="Proteomes" id="UP000823619"/>
    </source>
</evidence>
<evidence type="ECO:0000259" key="9">
    <source>
        <dbReference type="Pfam" id="PF19425"/>
    </source>
</evidence>
<dbReference type="GO" id="GO:0006508">
    <property type="term" value="P:proteolysis"/>
    <property type="evidence" value="ECO:0007669"/>
    <property type="project" value="UniProtKB-KW"/>
</dbReference>
<keyword evidence="4" id="KW-0479">Metal-binding</keyword>
<dbReference type="Pfam" id="PF19425">
    <property type="entry name" value="Csd3_N2"/>
    <property type="match status" value="1"/>
</dbReference>
<dbReference type="Gene3D" id="2.70.70.10">
    <property type="entry name" value="Glucose Permease (Domain IIA)"/>
    <property type="match status" value="1"/>
</dbReference>
<gene>
    <name evidence="10" type="ORF">IAC23_02395</name>
</gene>
<comment type="subcellular location">
    <subcellularLocation>
        <location evidence="2">Cell envelope</location>
    </subcellularLocation>
</comment>
<dbReference type="GO" id="GO:0030313">
    <property type="term" value="C:cell envelope"/>
    <property type="evidence" value="ECO:0007669"/>
    <property type="project" value="UniProtKB-SubCell"/>
</dbReference>
<evidence type="ECO:0000256" key="7">
    <source>
        <dbReference type="ARBA" id="ARBA00023049"/>
    </source>
</evidence>
<comment type="caution">
    <text evidence="10">The sequence shown here is derived from an EMBL/GenBank/DDBJ whole genome shotgun (WGS) entry which is preliminary data.</text>
</comment>
<sequence>MDKRYYAFGAAAVISVAVFLGGCSGNVRETEESASLPSVEEQADSCLLYGFDPGRMEVREGKVHSGEFFSSLLMKSGMSAADAYLLSEACDTVFDVRTLRVGNIYQAYYSISSQSSSDGDGAQGSAEEVASAASGAKSGAAGSGPDGDASGGDVLEYLVYWQDRVNGVVFKCTAPYSAWKVARPVVTERRYADVTISSSLWNDMLAAGVSPLLILSLSDIYAWTVDFFGLQKGDRFRVFYDEKTCEGDVIAVDTVRYAVFTHQGEDFPAVMFDQGDGGNIYWNEKGESMRKAFLKAPLQYSRISSGFSYARRHPVTRRVQPHTGVDYAAPAGTPVMTIGDGVVTSRRNEGAGGNVVRIRHNSVYSTAYLHLSRYASGLKVGQRVRQGEVIGYVGSTGRSTGPHLDFRVWKNGSPINPLKMESPPAEPLKAEFSEDFEAVCLAYSRRLDSLEALPVAKQLLEVL</sequence>
<evidence type="ECO:0000256" key="4">
    <source>
        <dbReference type="ARBA" id="ARBA00022723"/>
    </source>
</evidence>
<dbReference type="CDD" id="cd12797">
    <property type="entry name" value="M23_peptidase"/>
    <property type="match status" value="1"/>
</dbReference>
<evidence type="ECO:0000256" key="5">
    <source>
        <dbReference type="ARBA" id="ARBA00022801"/>
    </source>
</evidence>
<dbReference type="InterPro" id="IPR050570">
    <property type="entry name" value="Cell_wall_metabolism_enzyme"/>
</dbReference>
<keyword evidence="6" id="KW-0862">Zinc</keyword>
<dbReference type="PANTHER" id="PTHR21666">
    <property type="entry name" value="PEPTIDASE-RELATED"/>
    <property type="match status" value="1"/>
</dbReference>
<keyword evidence="7" id="KW-0482">Metalloprotease</keyword>
<dbReference type="SUPFAM" id="SSF51261">
    <property type="entry name" value="Duplicated hybrid motif"/>
    <property type="match status" value="1"/>
</dbReference>
<dbReference type="PROSITE" id="PS51257">
    <property type="entry name" value="PROKAR_LIPOPROTEIN"/>
    <property type="match status" value="1"/>
</dbReference>
<feature type="domain" description="M23ase beta-sheet core" evidence="8">
    <location>
        <begin position="321"/>
        <end position="417"/>
    </location>
</feature>